<protein>
    <recommendedName>
        <fullName evidence="1">CMP/dCMP-type deaminase domain-containing protein</fullName>
    </recommendedName>
</protein>
<proteinExistence type="predicted"/>
<gene>
    <name evidence="2" type="ORF">D9756_001511</name>
</gene>
<dbReference type="Pfam" id="PF18785">
    <property type="entry name" value="Inv-AAD"/>
    <property type="match status" value="1"/>
</dbReference>
<dbReference type="Proteomes" id="UP000559027">
    <property type="component" value="Unassembled WGS sequence"/>
</dbReference>
<dbReference type="OrthoDB" id="252265at2759"/>
<dbReference type="GO" id="GO:0006139">
    <property type="term" value="P:nucleobase-containing compound metabolic process"/>
    <property type="evidence" value="ECO:0007669"/>
    <property type="project" value="UniProtKB-ARBA"/>
</dbReference>
<dbReference type="SUPFAM" id="SSF53927">
    <property type="entry name" value="Cytidine deaminase-like"/>
    <property type="match status" value="1"/>
</dbReference>
<organism evidence="2 3">
    <name type="scientific">Leucocoprinus leucothites</name>
    <dbReference type="NCBI Taxonomy" id="201217"/>
    <lineage>
        <taxon>Eukaryota</taxon>
        <taxon>Fungi</taxon>
        <taxon>Dikarya</taxon>
        <taxon>Basidiomycota</taxon>
        <taxon>Agaricomycotina</taxon>
        <taxon>Agaricomycetes</taxon>
        <taxon>Agaricomycetidae</taxon>
        <taxon>Agaricales</taxon>
        <taxon>Agaricineae</taxon>
        <taxon>Agaricaceae</taxon>
        <taxon>Leucocoprinus</taxon>
    </lineage>
</organism>
<name>A0A8H5LHS3_9AGAR</name>
<dbReference type="GO" id="GO:0008835">
    <property type="term" value="F:diaminohydroxyphosphoribosylaminopyrimidine deaminase activity"/>
    <property type="evidence" value="ECO:0007669"/>
    <property type="project" value="TreeGrafter"/>
</dbReference>
<dbReference type="InterPro" id="IPR002125">
    <property type="entry name" value="CMP_dCMP_dom"/>
</dbReference>
<sequence>MAESPLQGLFVIATSFEQSLKLFEIIEHLRFLRLALDEARKCKPTPTAFCVGCVITTKLPDTSEPVVLSTGFSRELPGNTHAEANALTKAAQLSGTQLQALFPDIPPDELLIDTLLANSEIYTTLEPCSIRTSGLAPCSSAIIAAGIPRCYIGVGEPDDFVKCEGAQKLKDAGVEVLWLTHYEKECLEVARTGHPSK</sequence>
<reference evidence="2 3" key="1">
    <citation type="journal article" date="2020" name="ISME J.">
        <title>Uncovering the hidden diversity of litter-decomposition mechanisms in mushroom-forming fungi.</title>
        <authorList>
            <person name="Floudas D."/>
            <person name="Bentzer J."/>
            <person name="Ahren D."/>
            <person name="Johansson T."/>
            <person name="Persson P."/>
            <person name="Tunlid A."/>
        </authorList>
    </citation>
    <scope>NUCLEOTIDE SEQUENCE [LARGE SCALE GENOMIC DNA]</scope>
    <source>
        <strain evidence="2 3">CBS 146.42</strain>
    </source>
</reference>
<evidence type="ECO:0000313" key="3">
    <source>
        <dbReference type="Proteomes" id="UP000559027"/>
    </source>
</evidence>
<dbReference type="PANTHER" id="PTHR11079:SF162">
    <property type="entry name" value="RIBOFLAVIN BIOSYNTHESIS PROTEIN PYRD, CHLOROPLASTIC"/>
    <property type="match status" value="1"/>
</dbReference>
<dbReference type="PROSITE" id="PS51747">
    <property type="entry name" value="CYT_DCMP_DEAMINASES_2"/>
    <property type="match status" value="1"/>
</dbReference>
<dbReference type="InterPro" id="IPR016193">
    <property type="entry name" value="Cytidine_deaminase-like"/>
</dbReference>
<feature type="domain" description="CMP/dCMP-type deaminase" evidence="1">
    <location>
        <begin position="26"/>
        <end position="176"/>
    </location>
</feature>
<dbReference type="Gene3D" id="3.40.140.10">
    <property type="entry name" value="Cytidine Deaminase, domain 2"/>
    <property type="match status" value="1"/>
</dbReference>
<dbReference type="PANTHER" id="PTHR11079">
    <property type="entry name" value="CYTOSINE DEAMINASE FAMILY MEMBER"/>
    <property type="match status" value="1"/>
</dbReference>
<evidence type="ECO:0000259" key="1">
    <source>
        <dbReference type="PROSITE" id="PS51747"/>
    </source>
</evidence>
<evidence type="ECO:0000313" key="2">
    <source>
        <dbReference type="EMBL" id="KAF5357995.1"/>
    </source>
</evidence>
<comment type="caution">
    <text evidence="2">The sequence shown here is derived from an EMBL/GenBank/DDBJ whole genome shotgun (WGS) entry which is preliminary data.</text>
</comment>
<keyword evidence="3" id="KW-1185">Reference proteome</keyword>
<accession>A0A8H5LHS3</accession>
<dbReference type="EMBL" id="JAACJO010000005">
    <property type="protein sequence ID" value="KAF5357995.1"/>
    <property type="molecule type" value="Genomic_DNA"/>
</dbReference>
<dbReference type="AlphaFoldDB" id="A0A8H5LHS3"/>